<dbReference type="AlphaFoldDB" id="A0A814KLJ1"/>
<evidence type="ECO:0000313" key="2">
    <source>
        <dbReference type="EMBL" id="CAF1051177.1"/>
    </source>
</evidence>
<feature type="compositionally biased region" description="Basic and acidic residues" evidence="1">
    <location>
        <begin position="177"/>
        <end position="192"/>
    </location>
</feature>
<comment type="caution">
    <text evidence="2">The sequence shown here is derived from an EMBL/GenBank/DDBJ whole genome shotgun (WGS) entry which is preliminary data.</text>
</comment>
<feature type="region of interest" description="Disordered" evidence="1">
    <location>
        <begin position="177"/>
        <end position="220"/>
    </location>
</feature>
<name>A0A814KLJ1_9BILA</name>
<sequence>MQPYPYAGYPNANGATMPVGYMTPRNYQQNVPPLVNQSSDRHAGQASTLRPTQYASQPIRYPPNAVPPGYRPGYPAPGLPPPPMNTMMPGMPPNQAYYYDPNGLNPPVPPGTKTQTTASKKGATGHTNNPYTMGPDGTQNEAIKSLVSNGNINDLLNHQGTKVKVSKIYRITKTKPDIRKDDSSDDDLKKVSLESARSVTNKPRPPVPAQRAPSAASSCSHCSTCSNCSCSECRNQGQGNFYDDCPECRMERAREQAQRQNRK</sequence>
<evidence type="ECO:0000313" key="5">
    <source>
        <dbReference type="Proteomes" id="UP000663870"/>
    </source>
</evidence>
<feature type="compositionally biased region" description="Polar residues" evidence="1">
    <location>
        <begin position="112"/>
        <end position="134"/>
    </location>
</feature>
<evidence type="ECO:0000256" key="1">
    <source>
        <dbReference type="SAM" id="MobiDB-lite"/>
    </source>
</evidence>
<dbReference type="EMBL" id="CAJNOL010000837">
    <property type="protein sequence ID" value="CAF1215056.1"/>
    <property type="molecule type" value="Genomic_DNA"/>
</dbReference>
<evidence type="ECO:0000313" key="4">
    <source>
        <dbReference type="Proteomes" id="UP000663854"/>
    </source>
</evidence>
<dbReference type="Proteomes" id="UP000663870">
    <property type="component" value="Unassembled WGS sequence"/>
</dbReference>
<feature type="compositionally biased region" description="Pro residues" evidence="1">
    <location>
        <begin position="60"/>
        <end position="70"/>
    </location>
</feature>
<evidence type="ECO:0000313" key="3">
    <source>
        <dbReference type="EMBL" id="CAF1215056.1"/>
    </source>
</evidence>
<proteinExistence type="predicted"/>
<protein>
    <submittedName>
        <fullName evidence="2">Uncharacterized protein</fullName>
    </submittedName>
</protein>
<feature type="region of interest" description="Disordered" evidence="1">
    <location>
        <begin position="108"/>
        <end position="134"/>
    </location>
</feature>
<organism evidence="2 4">
    <name type="scientific">Rotaria sordida</name>
    <dbReference type="NCBI Taxonomy" id="392033"/>
    <lineage>
        <taxon>Eukaryota</taxon>
        <taxon>Metazoa</taxon>
        <taxon>Spiralia</taxon>
        <taxon>Gnathifera</taxon>
        <taxon>Rotifera</taxon>
        <taxon>Eurotatoria</taxon>
        <taxon>Bdelloidea</taxon>
        <taxon>Philodinida</taxon>
        <taxon>Philodinidae</taxon>
        <taxon>Rotaria</taxon>
    </lineage>
</organism>
<accession>A0A814KLJ1</accession>
<reference evidence="2" key="1">
    <citation type="submission" date="2021-02" db="EMBL/GenBank/DDBJ databases">
        <authorList>
            <person name="Nowell W R."/>
        </authorList>
    </citation>
    <scope>NUCLEOTIDE SEQUENCE</scope>
</reference>
<keyword evidence="5" id="KW-1185">Reference proteome</keyword>
<dbReference type="Proteomes" id="UP000663854">
    <property type="component" value="Unassembled WGS sequence"/>
</dbReference>
<gene>
    <name evidence="3" type="ORF">JXQ802_LOCUS25139</name>
    <name evidence="2" type="ORF">PYM288_LOCUS17154</name>
</gene>
<feature type="compositionally biased region" description="Polar residues" evidence="1">
    <location>
        <begin position="45"/>
        <end position="56"/>
    </location>
</feature>
<dbReference type="EMBL" id="CAJNOH010000473">
    <property type="protein sequence ID" value="CAF1051177.1"/>
    <property type="molecule type" value="Genomic_DNA"/>
</dbReference>
<feature type="region of interest" description="Disordered" evidence="1">
    <location>
        <begin position="32"/>
        <end position="70"/>
    </location>
</feature>